<dbReference type="InterPro" id="IPR001878">
    <property type="entry name" value="Znf_CCHC"/>
</dbReference>
<comment type="caution">
    <text evidence="4">The sequence shown here is derived from an EMBL/GenBank/DDBJ whole genome shotgun (WGS) entry which is preliminary data.</text>
</comment>
<keyword evidence="1" id="KW-0863">Zinc-finger</keyword>
<feature type="non-terminal residue" evidence="4">
    <location>
        <position position="187"/>
    </location>
</feature>
<proteinExistence type="predicted"/>
<keyword evidence="1" id="KW-0479">Metal-binding</keyword>
<dbReference type="Proteomes" id="UP001153555">
    <property type="component" value="Unassembled WGS sequence"/>
</dbReference>
<protein>
    <recommendedName>
        <fullName evidence="3">CCHC-type domain-containing protein</fullName>
    </recommendedName>
</protein>
<organism evidence="4 5">
    <name type="scientific">Striga hermonthica</name>
    <name type="common">Purple witchweed</name>
    <name type="synonym">Buchnera hermonthica</name>
    <dbReference type="NCBI Taxonomy" id="68872"/>
    <lineage>
        <taxon>Eukaryota</taxon>
        <taxon>Viridiplantae</taxon>
        <taxon>Streptophyta</taxon>
        <taxon>Embryophyta</taxon>
        <taxon>Tracheophyta</taxon>
        <taxon>Spermatophyta</taxon>
        <taxon>Magnoliopsida</taxon>
        <taxon>eudicotyledons</taxon>
        <taxon>Gunneridae</taxon>
        <taxon>Pentapetalae</taxon>
        <taxon>asterids</taxon>
        <taxon>lamiids</taxon>
        <taxon>Lamiales</taxon>
        <taxon>Orobanchaceae</taxon>
        <taxon>Buchnereae</taxon>
        <taxon>Striga</taxon>
    </lineage>
</organism>
<gene>
    <name evidence="4" type="ORF">SHERM_07304</name>
</gene>
<dbReference type="OrthoDB" id="1938170at2759"/>
<feature type="compositionally biased region" description="Polar residues" evidence="2">
    <location>
        <begin position="54"/>
        <end position="63"/>
    </location>
</feature>
<dbReference type="PROSITE" id="PS50158">
    <property type="entry name" value="ZF_CCHC"/>
    <property type="match status" value="1"/>
</dbReference>
<accession>A0A9N7NZ43</accession>
<evidence type="ECO:0000256" key="1">
    <source>
        <dbReference type="PROSITE-ProRule" id="PRU00047"/>
    </source>
</evidence>
<feature type="compositionally biased region" description="Low complexity" evidence="2">
    <location>
        <begin position="105"/>
        <end position="119"/>
    </location>
</feature>
<feature type="non-terminal residue" evidence="4">
    <location>
        <position position="1"/>
    </location>
</feature>
<dbReference type="AlphaFoldDB" id="A0A9N7NZ43"/>
<feature type="domain" description="CCHC-type" evidence="3">
    <location>
        <begin position="10"/>
        <end position="25"/>
    </location>
</feature>
<evidence type="ECO:0000259" key="3">
    <source>
        <dbReference type="PROSITE" id="PS50158"/>
    </source>
</evidence>
<dbReference type="EMBL" id="CACSLK010034108">
    <property type="protein sequence ID" value="CAA0841289.1"/>
    <property type="molecule type" value="Genomic_DNA"/>
</dbReference>
<evidence type="ECO:0000313" key="5">
    <source>
        <dbReference type="Proteomes" id="UP001153555"/>
    </source>
</evidence>
<evidence type="ECO:0000313" key="4">
    <source>
        <dbReference type="EMBL" id="CAA0841289.1"/>
    </source>
</evidence>
<reference evidence="4" key="1">
    <citation type="submission" date="2019-12" db="EMBL/GenBank/DDBJ databases">
        <authorList>
            <person name="Scholes J."/>
        </authorList>
    </citation>
    <scope>NUCLEOTIDE SEQUENCE</scope>
</reference>
<feature type="compositionally biased region" description="Polar residues" evidence="2">
    <location>
        <begin position="126"/>
        <end position="135"/>
    </location>
</feature>
<feature type="compositionally biased region" description="Polar residues" evidence="2">
    <location>
        <begin position="82"/>
        <end position="91"/>
    </location>
</feature>
<dbReference type="GO" id="GO:0003676">
    <property type="term" value="F:nucleic acid binding"/>
    <property type="evidence" value="ECO:0007669"/>
    <property type="project" value="InterPro"/>
</dbReference>
<name>A0A9N7NZ43_STRHE</name>
<dbReference type="GO" id="GO:0008270">
    <property type="term" value="F:zinc ion binding"/>
    <property type="evidence" value="ECO:0007669"/>
    <property type="project" value="UniProtKB-KW"/>
</dbReference>
<feature type="region of interest" description="Disordered" evidence="2">
    <location>
        <begin position="53"/>
        <end position="139"/>
    </location>
</feature>
<evidence type="ECO:0000256" key="2">
    <source>
        <dbReference type="SAM" id="MobiDB-lite"/>
    </source>
</evidence>
<keyword evidence="1" id="KW-0862">Zinc</keyword>
<sequence>FKYEKLVNHCHYCGWIGHLDRECSKRLEDIRSNSVKEGRFGDWMRATESRHWAGTNNAGSQSPPRAASVSPPTPVNTPTSPLSQDNASNQLIPLPASSSHHKFQTSAASSSLHTSTLKTPIPTEKLPSTSLTIPEQTLPHKTPNVVLEISDMETEQALSNSLNKEIVPVHDLHKAISKTWKRSSART</sequence>
<keyword evidence="5" id="KW-1185">Reference proteome</keyword>